<dbReference type="PANTHER" id="PTHR42928:SF5">
    <property type="entry name" value="BLR1237 PROTEIN"/>
    <property type="match status" value="1"/>
</dbReference>
<gene>
    <name evidence="3" type="ORF">J2X09_001307</name>
</gene>
<dbReference type="InterPro" id="IPR005064">
    <property type="entry name" value="BUG"/>
</dbReference>
<dbReference type="RefSeq" id="WP_204732571.1">
    <property type="nucleotide sequence ID" value="NZ_JAVDWE010000002.1"/>
</dbReference>
<dbReference type="InterPro" id="IPR042100">
    <property type="entry name" value="Bug_dom1"/>
</dbReference>
<dbReference type="SUPFAM" id="SSF53850">
    <property type="entry name" value="Periplasmic binding protein-like II"/>
    <property type="match status" value="1"/>
</dbReference>
<dbReference type="Gene3D" id="3.40.190.150">
    <property type="entry name" value="Bordetella uptake gene, domain 1"/>
    <property type="match status" value="1"/>
</dbReference>
<dbReference type="Gene3D" id="3.40.190.10">
    <property type="entry name" value="Periplasmic binding protein-like II"/>
    <property type="match status" value="1"/>
</dbReference>
<feature type="chain" id="PRO_5046274228" evidence="2">
    <location>
        <begin position="24"/>
        <end position="328"/>
    </location>
</feature>
<dbReference type="CDD" id="cd07012">
    <property type="entry name" value="PBP2_Bug_TTT"/>
    <property type="match status" value="1"/>
</dbReference>
<sequence>MHRPLTGLLAIACVALIPLASLAQGSTPFPNKPIRIVASAAAGGANDFVARTVGERLSKQLGQPVVVDNKAGANGALGATEVARAAPDGYTLLVTLGDTLINNVAMYKSLSYDPFKDFSYITQAVRSPAVISANADLPVKTMADFRRLAAEQRGKLTYGSWGPGGLGHLAGEQLNRTLDAGMVHVPQRGEAPVMADLLSKTVSLGLTSAGLAKQHVLAGKVTALAIMGRERSPALPQVPTMREQGFDDPLFDAAVYIAFVAPAKTPEPVLRRLTEEIRKILADPEVGRLMNERGLEILNSTPKEFEASHRAEAEVILKRIKDFGLLPQ</sequence>
<dbReference type="Pfam" id="PF03401">
    <property type="entry name" value="TctC"/>
    <property type="match status" value="1"/>
</dbReference>
<comment type="caution">
    <text evidence="3">The sequence shown here is derived from an EMBL/GenBank/DDBJ whole genome shotgun (WGS) entry which is preliminary data.</text>
</comment>
<protein>
    <submittedName>
        <fullName evidence="3">Tripartite-type tricarboxylate transporter receptor subunit TctC</fullName>
    </submittedName>
</protein>
<evidence type="ECO:0000256" key="1">
    <source>
        <dbReference type="ARBA" id="ARBA00006987"/>
    </source>
</evidence>
<evidence type="ECO:0000256" key="2">
    <source>
        <dbReference type="SAM" id="SignalP"/>
    </source>
</evidence>
<keyword evidence="4" id="KW-1185">Reference proteome</keyword>
<accession>A0ABU1V885</accession>
<organism evidence="3 4">
    <name type="scientific">Hydrogenophaga laconesensis</name>
    <dbReference type="NCBI Taxonomy" id="1805971"/>
    <lineage>
        <taxon>Bacteria</taxon>
        <taxon>Pseudomonadati</taxon>
        <taxon>Pseudomonadota</taxon>
        <taxon>Betaproteobacteria</taxon>
        <taxon>Burkholderiales</taxon>
        <taxon>Comamonadaceae</taxon>
        <taxon>Hydrogenophaga</taxon>
    </lineage>
</organism>
<keyword evidence="2" id="KW-0732">Signal</keyword>
<dbReference type="PANTHER" id="PTHR42928">
    <property type="entry name" value="TRICARBOXYLATE-BINDING PROTEIN"/>
    <property type="match status" value="1"/>
</dbReference>
<keyword evidence="3" id="KW-0675">Receptor</keyword>
<name>A0ABU1V885_9BURK</name>
<comment type="similarity">
    <text evidence="1">Belongs to the UPF0065 (bug) family.</text>
</comment>
<reference evidence="3 4" key="1">
    <citation type="submission" date="2023-07" db="EMBL/GenBank/DDBJ databases">
        <title>Sorghum-associated microbial communities from plants grown in Nebraska, USA.</title>
        <authorList>
            <person name="Schachtman D."/>
        </authorList>
    </citation>
    <scope>NUCLEOTIDE SEQUENCE [LARGE SCALE GENOMIC DNA]</scope>
    <source>
        <strain evidence="3 4">BE240</strain>
    </source>
</reference>
<dbReference type="Proteomes" id="UP001265550">
    <property type="component" value="Unassembled WGS sequence"/>
</dbReference>
<feature type="signal peptide" evidence="2">
    <location>
        <begin position="1"/>
        <end position="23"/>
    </location>
</feature>
<proteinExistence type="inferred from homology"/>
<evidence type="ECO:0000313" key="4">
    <source>
        <dbReference type="Proteomes" id="UP001265550"/>
    </source>
</evidence>
<dbReference type="EMBL" id="JAVDWE010000002">
    <property type="protein sequence ID" value="MDR7093575.1"/>
    <property type="molecule type" value="Genomic_DNA"/>
</dbReference>
<evidence type="ECO:0000313" key="3">
    <source>
        <dbReference type="EMBL" id="MDR7093575.1"/>
    </source>
</evidence>
<dbReference type="PIRSF" id="PIRSF017082">
    <property type="entry name" value="YflP"/>
    <property type="match status" value="1"/>
</dbReference>